<reference evidence="5" key="1">
    <citation type="submission" date="2018-05" db="EMBL/GenBank/DDBJ databases">
        <authorList>
            <person name="Lanie J.A."/>
            <person name="Ng W.-L."/>
            <person name="Kazmierczak K.M."/>
            <person name="Andrzejewski T.M."/>
            <person name="Davidsen T.M."/>
            <person name="Wayne K.J."/>
            <person name="Tettelin H."/>
            <person name="Glass J.I."/>
            <person name="Rusch D."/>
            <person name="Podicherti R."/>
            <person name="Tsui H.-C.T."/>
            <person name="Winkler M.E."/>
        </authorList>
    </citation>
    <scope>NUCLEOTIDE SEQUENCE</scope>
</reference>
<dbReference type="InterPro" id="IPR003778">
    <property type="entry name" value="CT_A_B"/>
</dbReference>
<keyword evidence="3" id="KW-0067">ATP-binding</keyword>
<dbReference type="Pfam" id="PF02626">
    <property type="entry name" value="CT_A_B"/>
    <property type="match status" value="1"/>
</dbReference>
<dbReference type="InterPro" id="IPR029000">
    <property type="entry name" value="Cyclophilin-like_dom_sf"/>
</dbReference>
<dbReference type="SUPFAM" id="SSF50891">
    <property type="entry name" value="Cyclophilin-like"/>
    <property type="match status" value="1"/>
</dbReference>
<dbReference type="AlphaFoldDB" id="A0A382RNZ9"/>
<accession>A0A382RNZ9</accession>
<evidence type="ECO:0000313" key="5">
    <source>
        <dbReference type="EMBL" id="SVC98341.1"/>
    </source>
</evidence>
<dbReference type="PANTHER" id="PTHR43309">
    <property type="entry name" value="5-OXOPROLINASE SUBUNIT C"/>
    <property type="match status" value="1"/>
</dbReference>
<dbReference type="SMART" id="SM00797">
    <property type="entry name" value="AHS2"/>
    <property type="match status" value="1"/>
</dbReference>
<evidence type="ECO:0000256" key="2">
    <source>
        <dbReference type="ARBA" id="ARBA00022801"/>
    </source>
</evidence>
<evidence type="ECO:0000256" key="1">
    <source>
        <dbReference type="ARBA" id="ARBA00022741"/>
    </source>
</evidence>
<dbReference type="EMBL" id="UINC01122499">
    <property type="protein sequence ID" value="SVC98341.1"/>
    <property type="molecule type" value="Genomic_DNA"/>
</dbReference>
<organism evidence="5">
    <name type="scientific">marine metagenome</name>
    <dbReference type="NCBI Taxonomy" id="408172"/>
    <lineage>
        <taxon>unclassified sequences</taxon>
        <taxon>metagenomes</taxon>
        <taxon>ecological metagenomes</taxon>
    </lineage>
</organism>
<proteinExistence type="predicted"/>
<feature type="domain" description="Carboxyltransferase" evidence="4">
    <location>
        <begin position="1"/>
        <end position="168"/>
    </location>
</feature>
<dbReference type="Gene3D" id="2.40.100.10">
    <property type="entry name" value="Cyclophilin-like"/>
    <property type="match status" value="1"/>
</dbReference>
<evidence type="ECO:0000259" key="4">
    <source>
        <dbReference type="SMART" id="SM00797"/>
    </source>
</evidence>
<keyword evidence="2" id="KW-0378">Hydrolase</keyword>
<dbReference type="GO" id="GO:0005524">
    <property type="term" value="F:ATP binding"/>
    <property type="evidence" value="ECO:0007669"/>
    <property type="project" value="UniProtKB-KW"/>
</dbReference>
<dbReference type="PANTHER" id="PTHR43309:SF5">
    <property type="entry name" value="5-OXOPROLINASE SUBUNIT C"/>
    <property type="match status" value="1"/>
</dbReference>
<sequence length="176" mass="19132">VLTGMGGHYGRALKKGDTLQLGDLGNVKNPILPNQSLEINYSKIRINKGLQSKWFNNETWSQFTSEPFTVSDVSSRMGIRLEGNSIKSSKGNEILTEGIPLGAIQVPGSGGPIISFVEHQTTGGYPKIANVISADLCKVGQLKPGDKFSFQLVSIEEGESLRLEQESFIKSLINHD</sequence>
<gene>
    <name evidence="5" type="ORF">METZ01_LOCUS351195</name>
</gene>
<keyword evidence="1" id="KW-0547">Nucleotide-binding</keyword>
<dbReference type="InterPro" id="IPR052708">
    <property type="entry name" value="PxpC"/>
</dbReference>
<feature type="non-terminal residue" evidence="5">
    <location>
        <position position="1"/>
    </location>
</feature>
<name>A0A382RNZ9_9ZZZZ</name>
<evidence type="ECO:0000256" key="3">
    <source>
        <dbReference type="ARBA" id="ARBA00022840"/>
    </source>
</evidence>
<dbReference type="GO" id="GO:0016787">
    <property type="term" value="F:hydrolase activity"/>
    <property type="evidence" value="ECO:0007669"/>
    <property type="project" value="UniProtKB-KW"/>
</dbReference>
<protein>
    <recommendedName>
        <fullName evidence="4">Carboxyltransferase domain-containing protein</fullName>
    </recommendedName>
</protein>